<evidence type="ECO:0000313" key="2">
    <source>
        <dbReference type="EMBL" id="TFE23744.1"/>
    </source>
</evidence>
<name>A0A4Y8LQS6_9BACL</name>
<keyword evidence="1" id="KW-0472">Membrane</keyword>
<reference evidence="2 3" key="1">
    <citation type="submission" date="2019-03" db="EMBL/GenBank/DDBJ databases">
        <title>Cohnella endophytica sp. nov., a novel endophytic bacterium isolated from bark of Sonneratia apetala.</title>
        <authorList>
            <person name="Tuo L."/>
        </authorList>
    </citation>
    <scope>NUCLEOTIDE SEQUENCE [LARGE SCALE GENOMIC DNA]</scope>
    <source>
        <strain evidence="2 3">CCTCC AB 208254</strain>
    </source>
</reference>
<organism evidence="2 3">
    <name type="scientific">Cohnella luojiensis</name>
    <dbReference type="NCBI Taxonomy" id="652876"/>
    <lineage>
        <taxon>Bacteria</taxon>
        <taxon>Bacillati</taxon>
        <taxon>Bacillota</taxon>
        <taxon>Bacilli</taxon>
        <taxon>Bacillales</taxon>
        <taxon>Paenibacillaceae</taxon>
        <taxon>Cohnella</taxon>
    </lineage>
</organism>
<protein>
    <submittedName>
        <fullName evidence="2">Uncharacterized protein</fullName>
    </submittedName>
</protein>
<comment type="caution">
    <text evidence="2">The sequence shown here is derived from an EMBL/GenBank/DDBJ whole genome shotgun (WGS) entry which is preliminary data.</text>
</comment>
<proteinExistence type="predicted"/>
<dbReference type="OrthoDB" id="9807274at2"/>
<feature type="transmembrane region" description="Helical" evidence="1">
    <location>
        <begin position="56"/>
        <end position="74"/>
    </location>
</feature>
<dbReference type="AlphaFoldDB" id="A0A4Y8LQS6"/>
<dbReference type="EMBL" id="SOMN01000031">
    <property type="protein sequence ID" value="TFE23744.1"/>
    <property type="molecule type" value="Genomic_DNA"/>
</dbReference>
<evidence type="ECO:0000313" key="3">
    <source>
        <dbReference type="Proteomes" id="UP000297900"/>
    </source>
</evidence>
<dbReference type="RefSeq" id="WP_135153644.1">
    <property type="nucleotide sequence ID" value="NZ_SOMN01000031.1"/>
</dbReference>
<keyword evidence="3" id="KW-1185">Reference proteome</keyword>
<accession>A0A4Y8LQS6</accession>
<sequence>MSIKVTYFCSVKIDGHIRWNRIEDPYFLLSPATRASIPEPSLDALLNGLSASISEVFAWGLIPAVFAVVAACMMRREKHDPKAEMEAMAAAAH</sequence>
<evidence type="ECO:0000256" key="1">
    <source>
        <dbReference type="SAM" id="Phobius"/>
    </source>
</evidence>
<dbReference type="Proteomes" id="UP000297900">
    <property type="component" value="Unassembled WGS sequence"/>
</dbReference>
<keyword evidence="1" id="KW-0812">Transmembrane</keyword>
<gene>
    <name evidence="2" type="ORF">E2980_18085</name>
</gene>
<keyword evidence="1" id="KW-1133">Transmembrane helix</keyword>